<protein>
    <submittedName>
        <fullName evidence="2">U-box domain-containing protein</fullName>
    </submittedName>
</protein>
<accession>A0A1I7YPT5</accession>
<keyword evidence="1" id="KW-1185">Reference proteome</keyword>
<evidence type="ECO:0000313" key="1">
    <source>
        <dbReference type="Proteomes" id="UP000095287"/>
    </source>
</evidence>
<sequence>MLVSLWVHLERKCTLWETDEWIGGTISRNNDPIISEQMHGHGRDFEHSMSRSDLTLFNFYLPTPATFGTNNVERSIEQFLQQKHTENSIILSGVTSPRNSALALHSDSRREAARRLACAAELIARRAPKKPKQCPCLHTLEKWLRSKKRQEDNGNPWPIPQRLNSSKMSYISGYIGLKDEFFLTIDGTVHAKILE</sequence>
<proteinExistence type="predicted"/>
<dbReference type="Proteomes" id="UP000095287">
    <property type="component" value="Unplaced"/>
</dbReference>
<dbReference type="WBParaSite" id="L893_g18584.t1">
    <property type="protein sequence ID" value="L893_g18584.t1"/>
    <property type="gene ID" value="L893_g18584"/>
</dbReference>
<reference evidence="2" key="1">
    <citation type="submission" date="2016-11" db="UniProtKB">
        <authorList>
            <consortium name="WormBaseParasite"/>
        </authorList>
    </citation>
    <scope>IDENTIFICATION</scope>
</reference>
<organism evidence="1 2">
    <name type="scientific">Steinernema glaseri</name>
    <dbReference type="NCBI Taxonomy" id="37863"/>
    <lineage>
        <taxon>Eukaryota</taxon>
        <taxon>Metazoa</taxon>
        <taxon>Ecdysozoa</taxon>
        <taxon>Nematoda</taxon>
        <taxon>Chromadorea</taxon>
        <taxon>Rhabditida</taxon>
        <taxon>Tylenchina</taxon>
        <taxon>Panagrolaimomorpha</taxon>
        <taxon>Strongyloidoidea</taxon>
        <taxon>Steinernematidae</taxon>
        <taxon>Steinernema</taxon>
    </lineage>
</organism>
<dbReference type="AlphaFoldDB" id="A0A1I7YPT5"/>
<evidence type="ECO:0000313" key="2">
    <source>
        <dbReference type="WBParaSite" id="L893_g18584.t1"/>
    </source>
</evidence>
<name>A0A1I7YPT5_9BILA</name>